<proteinExistence type="predicted"/>
<evidence type="ECO:0000256" key="1">
    <source>
        <dbReference type="SAM" id="Phobius"/>
    </source>
</evidence>
<accession>A0AAN7L2A4</accession>
<keyword evidence="3" id="KW-1185">Reference proteome</keyword>
<keyword evidence="1" id="KW-1133">Transmembrane helix</keyword>
<sequence>MPRTPGCFSLSSATKIHFMALDGLITVNSLFSVALFLGLTANPGSAAAALPPRGGSCAASNAMAEQLVTFHVYSFSSFLFSNLIALSMKQTIRITHWPGTDGEDDDEFSDDARRFALGHINTVMLRAGILVSGFGSVVGCGFLMMALVNLVQIKLGRLACGSAYTLAAVVPLVILVPSALFIYVCLVFYSFKR</sequence>
<dbReference type="PANTHER" id="PTHR33430:SF9">
    <property type="entry name" value="MATERNAL EFFECT EMBRYO ARREST 60"/>
    <property type="match status" value="1"/>
</dbReference>
<dbReference type="PANTHER" id="PTHR33430">
    <property type="entry name" value="MATERNAL EFFECT EMBRYO ARREST PROTEIN"/>
    <property type="match status" value="1"/>
</dbReference>
<reference evidence="2 3" key="1">
    <citation type="journal article" date="2023" name="Hortic Res">
        <title>Pangenome of water caltrop reveals structural variations and asymmetric subgenome divergence after allopolyploidization.</title>
        <authorList>
            <person name="Zhang X."/>
            <person name="Chen Y."/>
            <person name="Wang L."/>
            <person name="Yuan Y."/>
            <person name="Fang M."/>
            <person name="Shi L."/>
            <person name="Lu R."/>
            <person name="Comes H.P."/>
            <person name="Ma Y."/>
            <person name="Chen Y."/>
            <person name="Huang G."/>
            <person name="Zhou Y."/>
            <person name="Zheng Z."/>
            <person name="Qiu Y."/>
        </authorList>
    </citation>
    <scope>NUCLEOTIDE SEQUENCE [LARGE SCALE GENOMIC DNA]</scope>
    <source>
        <tissue evidence="2">Roots</tissue>
    </source>
</reference>
<feature type="transmembrane region" description="Helical" evidence="1">
    <location>
        <begin position="168"/>
        <end position="191"/>
    </location>
</feature>
<protein>
    <recommendedName>
        <fullName evidence="4">Maternal effect embryo arrest 60</fullName>
    </recommendedName>
</protein>
<evidence type="ECO:0008006" key="4">
    <source>
        <dbReference type="Google" id="ProtNLM"/>
    </source>
</evidence>
<dbReference type="Proteomes" id="UP001345219">
    <property type="component" value="Chromosome 22"/>
</dbReference>
<evidence type="ECO:0000313" key="2">
    <source>
        <dbReference type="EMBL" id="KAK4773680.1"/>
    </source>
</evidence>
<name>A0AAN7L2A4_9MYRT</name>
<keyword evidence="1" id="KW-0812">Transmembrane</keyword>
<gene>
    <name evidence="2" type="ORF">SAY87_028699</name>
</gene>
<feature type="transmembrane region" description="Helical" evidence="1">
    <location>
        <begin position="70"/>
        <end position="88"/>
    </location>
</feature>
<feature type="transmembrane region" description="Helical" evidence="1">
    <location>
        <begin position="123"/>
        <end position="148"/>
    </location>
</feature>
<organism evidence="2 3">
    <name type="scientific">Trapa incisa</name>
    <dbReference type="NCBI Taxonomy" id="236973"/>
    <lineage>
        <taxon>Eukaryota</taxon>
        <taxon>Viridiplantae</taxon>
        <taxon>Streptophyta</taxon>
        <taxon>Embryophyta</taxon>
        <taxon>Tracheophyta</taxon>
        <taxon>Spermatophyta</taxon>
        <taxon>Magnoliopsida</taxon>
        <taxon>eudicotyledons</taxon>
        <taxon>Gunneridae</taxon>
        <taxon>Pentapetalae</taxon>
        <taxon>rosids</taxon>
        <taxon>malvids</taxon>
        <taxon>Myrtales</taxon>
        <taxon>Lythraceae</taxon>
        <taxon>Trapa</taxon>
    </lineage>
</organism>
<dbReference type="EMBL" id="JAXIOK010000004">
    <property type="protein sequence ID" value="KAK4773680.1"/>
    <property type="molecule type" value="Genomic_DNA"/>
</dbReference>
<comment type="caution">
    <text evidence="2">The sequence shown here is derived from an EMBL/GenBank/DDBJ whole genome shotgun (WGS) entry which is preliminary data.</text>
</comment>
<dbReference type="AlphaFoldDB" id="A0AAN7L2A4"/>
<evidence type="ECO:0000313" key="3">
    <source>
        <dbReference type="Proteomes" id="UP001345219"/>
    </source>
</evidence>
<keyword evidence="1" id="KW-0472">Membrane</keyword>